<accession>Q2Y7D5</accession>
<name>Q2Y7D5_NITMU</name>
<keyword evidence="3" id="KW-1185">Reference proteome</keyword>
<evidence type="ECO:0000256" key="1">
    <source>
        <dbReference type="SAM" id="MobiDB-lite"/>
    </source>
</evidence>
<dbReference type="HOGENOM" id="CLU_2480180_0_0_4"/>
<dbReference type="AlphaFoldDB" id="Q2Y7D5"/>
<gene>
    <name evidence="2" type="ordered locus">Nmul_A2042</name>
</gene>
<feature type="compositionally biased region" description="Polar residues" evidence="1">
    <location>
        <begin position="17"/>
        <end position="26"/>
    </location>
</feature>
<proteinExistence type="predicted"/>
<reference evidence="2 3" key="2">
    <citation type="journal article" date="2008" name="Appl. Environ. Microbiol.">
        <title>Complete genome sequence of Nitrosospira multiformis, an ammonia-oxidizing bacterium from the soil environment.</title>
        <authorList>
            <person name="Norton J.M."/>
            <person name="Klotz M.G."/>
            <person name="Stein L.Y."/>
            <person name="Arp D.J."/>
            <person name="Bottomley P.J."/>
            <person name="Chain P.S."/>
            <person name="Hauser L.J."/>
            <person name="Land M.L."/>
            <person name="Larimer F.W."/>
            <person name="Shin M.W."/>
            <person name="Starkenburg S.R."/>
        </authorList>
    </citation>
    <scope>NUCLEOTIDE SEQUENCE [LARGE SCALE GENOMIC DNA]</scope>
    <source>
        <strain evidence="3">ATCC 25196 / NCIMB 11849 / C 71</strain>
    </source>
</reference>
<dbReference type="EMBL" id="CP000103">
    <property type="protein sequence ID" value="ABB75336.1"/>
    <property type="molecule type" value="Genomic_DNA"/>
</dbReference>
<dbReference type="Proteomes" id="UP000002718">
    <property type="component" value="Chromosome"/>
</dbReference>
<sequence>MGRQPLPSRARVGNGWGKSQANSGTKASRVFVYPPTSPPHRMLGGVVGGLVREALGVPARLEFKCAATARLCGSQAVTEKQSGWQGL</sequence>
<protein>
    <submittedName>
        <fullName evidence="2">Uncharacterized protein</fullName>
    </submittedName>
</protein>
<dbReference type="KEGG" id="nmu:Nmul_A2042"/>
<organism evidence="2 3">
    <name type="scientific">Nitrosospira multiformis (strain ATCC 25196 / NCIMB 11849 / C 71)</name>
    <dbReference type="NCBI Taxonomy" id="323848"/>
    <lineage>
        <taxon>Bacteria</taxon>
        <taxon>Pseudomonadati</taxon>
        <taxon>Pseudomonadota</taxon>
        <taxon>Betaproteobacteria</taxon>
        <taxon>Nitrosomonadales</taxon>
        <taxon>Nitrosomonadaceae</taxon>
        <taxon>Nitrosospira</taxon>
    </lineage>
</organism>
<reference evidence="3" key="1">
    <citation type="submission" date="2005-08" db="EMBL/GenBank/DDBJ databases">
        <title>Complete sequence of chromosome 1 of Nitrosospira multiformis ATCC 25196.</title>
        <authorList>
            <person name="Copeland A."/>
            <person name="Lucas S."/>
            <person name="Lapidus A."/>
            <person name="Barry K."/>
            <person name="Detter J.C."/>
            <person name="Glavina T."/>
            <person name="Hammon N."/>
            <person name="Israni S."/>
            <person name="Pitluck S."/>
            <person name="Chain P."/>
            <person name="Malfatti S."/>
            <person name="Shin M."/>
            <person name="Vergez L."/>
            <person name="Schmutz J."/>
            <person name="Larimer F."/>
            <person name="Land M."/>
            <person name="Hauser L."/>
            <person name="Kyrpides N."/>
            <person name="Lykidis A."/>
            <person name="Richardson P."/>
        </authorList>
    </citation>
    <scope>NUCLEOTIDE SEQUENCE [LARGE SCALE GENOMIC DNA]</scope>
    <source>
        <strain evidence="3">ATCC 25196 / NCIMB 11849 / C 71</strain>
    </source>
</reference>
<evidence type="ECO:0000313" key="2">
    <source>
        <dbReference type="EMBL" id="ABB75336.1"/>
    </source>
</evidence>
<evidence type="ECO:0000313" key="3">
    <source>
        <dbReference type="Proteomes" id="UP000002718"/>
    </source>
</evidence>
<feature type="region of interest" description="Disordered" evidence="1">
    <location>
        <begin position="1"/>
        <end position="29"/>
    </location>
</feature>